<dbReference type="RefSeq" id="WP_386763912.1">
    <property type="nucleotide sequence ID" value="NZ_JBHSTI010000002.1"/>
</dbReference>
<organism evidence="1 2">
    <name type="scientific">Longivirga aurantiaca</name>
    <dbReference type="NCBI Taxonomy" id="1837743"/>
    <lineage>
        <taxon>Bacteria</taxon>
        <taxon>Bacillati</taxon>
        <taxon>Actinomycetota</taxon>
        <taxon>Actinomycetes</taxon>
        <taxon>Sporichthyales</taxon>
        <taxon>Sporichthyaceae</taxon>
        <taxon>Longivirga</taxon>
    </lineage>
</organism>
<comment type="caution">
    <text evidence="1">The sequence shown here is derived from an EMBL/GenBank/DDBJ whole genome shotgun (WGS) entry which is preliminary data.</text>
</comment>
<dbReference type="NCBIfam" id="TIGR03089">
    <property type="entry name" value="TIGR03089 family protein"/>
    <property type="match status" value="1"/>
</dbReference>
<gene>
    <name evidence="1" type="ORF">ACFQGU_03260</name>
</gene>
<protein>
    <submittedName>
        <fullName evidence="1">TIGR03089 family protein</fullName>
    </submittedName>
</protein>
<dbReference type="Proteomes" id="UP001596138">
    <property type="component" value="Unassembled WGS sequence"/>
</dbReference>
<reference evidence="2" key="1">
    <citation type="journal article" date="2019" name="Int. J. Syst. Evol. Microbiol.">
        <title>The Global Catalogue of Microorganisms (GCM) 10K type strain sequencing project: providing services to taxonomists for standard genome sequencing and annotation.</title>
        <authorList>
            <consortium name="The Broad Institute Genomics Platform"/>
            <consortium name="The Broad Institute Genome Sequencing Center for Infectious Disease"/>
            <person name="Wu L."/>
            <person name="Ma J."/>
        </authorList>
    </citation>
    <scope>NUCLEOTIDE SEQUENCE [LARGE SCALE GENOMIC DNA]</scope>
    <source>
        <strain evidence="2">CGMCC 4.7317</strain>
    </source>
</reference>
<dbReference type="SUPFAM" id="SSF56801">
    <property type="entry name" value="Acetyl-CoA synthetase-like"/>
    <property type="match status" value="1"/>
</dbReference>
<dbReference type="EMBL" id="JBHSTI010000002">
    <property type="protein sequence ID" value="MFC6236882.1"/>
    <property type="molecule type" value="Genomic_DNA"/>
</dbReference>
<dbReference type="InterPro" id="IPR017523">
    <property type="entry name" value="Rv3268"/>
</dbReference>
<evidence type="ECO:0000313" key="1">
    <source>
        <dbReference type="EMBL" id="MFC6236882.1"/>
    </source>
</evidence>
<keyword evidence="2" id="KW-1185">Reference proteome</keyword>
<name>A0ABW1SWV1_9ACTN</name>
<sequence>MTAPVTVPVALAALLARDPARPLVTHLGPDGARTELSVRTYENNIAKAANLLRDDADLQPGSAVSLRLPVHWQTSVWLGAAALVGGIAWIGGPVEDPGVEVAVLGPDDLGTERAPLTLGTALHPLGMPFREPLPAGVLDAAIEVRGHGDRFSAYRTVRGDDAWLRYGDRTLTQAEALAEALALAADLGAAPGSRVLVTAALPAAALALIALPLAADVAVVLLTDPAADASDVADREGCGAVLA</sequence>
<proteinExistence type="predicted"/>
<accession>A0ABW1SWV1</accession>
<evidence type="ECO:0000313" key="2">
    <source>
        <dbReference type="Proteomes" id="UP001596138"/>
    </source>
</evidence>